<evidence type="ECO:0000313" key="2">
    <source>
        <dbReference type="Proteomes" id="UP000092504"/>
    </source>
</evidence>
<sequence>MKAIFPLWVAGALVLAGSSLCQAASLDLNLSGDAVQFEAAADVAPGIQLGGGVLDSDYRDDATVWHGQLLGVERTRNYEVGVGARWTQLDSDFGDGGGLGLGGYGYVYLPEVPALSLGGYGFYTPSVVTSGDLDDAAEYGVRARYAVTSNVDAYLGYRRFRADLDLPGVGTRTLDSGVHGGVRLVF</sequence>
<dbReference type="AlphaFoldDB" id="A0A1B8NZD8"/>
<dbReference type="PATRIC" id="fig|2746.7.peg.4574"/>
<gene>
    <name evidence="1" type="ORF">A8U91_04438</name>
</gene>
<dbReference type="InterPro" id="IPR009998">
    <property type="entry name" value="YfaZ"/>
</dbReference>
<dbReference type="EMBL" id="MAJD01000002">
    <property type="protein sequence ID" value="OBX35366.1"/>
    <property type="molecule type" value="Genomic_DNA"/>
</dbReference>
<dbReference type="Proteomes" id="UP000092504">
    <property type="component" value="Unassembled WGS sequence"/>
</dbReference>
<accession>A0A1B8NZD8</accession>
<reference evidence="1 2" key="1">
    <citation type="submission" date="2016-06" db="EMBL/GenBank/DDBJ databases">
        <title>Genome sequence of halotolerant plant growth promoting strain of Halomonas elongata HEK1 isolated from salterns of Rann of Kutch, Gujarat, India.</title>
        <authorList>
            <person name="Gaba S."/>
            <person name="Singh R.N."/>
            <person name="Abrol S."/>
            <person name="Kaushik R."/>
            <person name="Saxena A.K."/>
        </authorList>
    </citation>
    <scope>NUCLEOTIDE SEQUENCE [LARGE SCALE GENOMIC DNA]</scope>
    <source>
        <strain evidence="1 2">HEK1</strain>
    </source>
</reference>
<protein>
    <submittedName>
        <fullName evidence="1">YfaZ</fullName>
    </submittedName>
</protein>
<comment type="caution">
    <text evidence="1">The sequence shown here is derived from an EMBL/GenBank/DDBJ whole genome shotgun (WGS) entry which is preliminary data.</text>
</comment>
<organism evidence="1 2">
    <name type="scientific">Halomonas elongata</name>
    <dbReference type="NCBI Taxonomy" id="2746"/>
    <lineage>
        <taxon>Bacteria</taxon>
        <taxon>Pseudomonadati</taxon>
        <taxon>Pseudomonadota</taxon>
        <taxon>Gammaproteobacteria</taxon>
        <taxon>Oceanospirillales</taxon>
        <taxon>Halomonadaceae</taxon>
        <taxon>Halomonas</taxon>
    </lineage>
</organism>
<dbReference type="Pfam" id="PF07437">
    <property type="entry name" value="YfaZ"/>
    <property type="match status" value="1"/>
</dbReference>
<evidence type="ECO:0000313" key="1">
    <source>
        <dbReference type="EMBL" id="OBX35366.1"/>
    </source>
</evidence>
<dbReference type="GeneID" id="91011846"/>
<proteinExistence type="predicted"/>
<dbReference type="RefSeq" id="WP_013334146.1">
    <property type="nucleotide sequence ID" value="NZ_CP087224.1"/>
</dbReference>
<name>A0A1B8NZD8_HALEL</name>
<dbReference type="OMA" id="NTSTAHI"/>